<accession>A0AAJ0CT37</accession>
<dbReference type="InterPro" id="IPR000210">
    <property type="entry name" value="BTB/POZ_dom"/>
</dbReference>
<dbReference type="PANTHER" id="PTHR47843:SF5">
    <property type="entry name" value="BTB_POZ DOMAIN PROTEIN"/>
    <property type="match status" value="1"/>
</dbReference>
<dbReference type="PROSITE" id="PS50097">
    <property type="entry name" value="BTB"/>
    <property type="match status" value="1"/>
</dbReference>
<evidence type="ECO:0000313" key="4">
    <source>
        <dbReference type="Proteomes" id="UP001251528"/>
    </source>
</evidence>
<dbReference type="AlphaFoldDB" id="A0AAJ0CT37"/>
<dbReference type="PANTHER" id="PTHR47843">
    <property type="entry name" value="BTB DOMAIN-CONTAINING PROTEIN-RELATED"/>
    <property type="match status" value="1"/>
</dbReference>
<evidence type="ECO:0000259" key="2">
    <source>
        <dbReference type="PROSITE" id="PS50097"/>
    </source>
</evidence>
<dbReference type="EMBL" id="JASWJB010000047">
    <property type="protein sequence ID" value="KAK2606059.1"/>
    <property type="molecule type" value="Genomic_DNA"/>
</dbReference>
<feature type="region of interest" description="Disordered" evidence="1">
    <location>
        <begin position="129"/>
        <end position="159"/>
    </location>
</feature>
<evidence type="ECO:0000256" key="1">
    <source>
        <dbReference type="SAM" id="MobiDB-lite"/>
    </source>
</evidence>
<gene>
    <name evidence="3" type="ORF">QQS21_003577</name>
</gene>
<proteinExistence type="predicted"/>
<reference evidence="3" key="1">
    <citation type="submission" date="2023-06" db="EMBL/GenBank/DDBJ databases">
        <title>Conoideocrella luteorostrata (Hypocreales: Clavicipitaceae), a potential biocontrol fungus for elongate hemlock scale in United States Christmas tree production areas.</title>
        <authorList>
            <person name="Barrett H."/>
            <person name="Lovett B."/>
            <person name="Macias A.M."/>
            <person name="Stajich J.E."/>
            <person name="Kasson M.T."/>
        </authorList>
    </citation>
    <scope>NUCLEOTIDE SEQUENCE</scope>
    <source>
        <strain evidence="3">ARSEF 14590</strain>
    </source>
</reference>
<comment type="caution">
    <text evidence="3">The sequence shown here is derived from an EMBL/GenBank/DDBJ whole genome shotgun (WGS) entry which is preliminary data.</text>
</comment>
<evidence type="ECO:0000313" key="3">
    <source>
        <dbReference type="EMBL" id="KAK2606059.1"/>
    </source>
</evidence>
<keyword evidence="4" id="KW-1185">Reference proteome</keyword>
<organism evidence="3 4">
    <name type="scientific">Conoideocrella luteorostrata</name>
    <dbReference type="NCBI Taxonomy" id="1105319"/>
    <lineage>
        <taxon>Eukaryota</taxon>
        <taxon>Fungi</taxon>
        <taxon>Dikarya</taxon>
        <taxon>Ascomycota</taxon>
        <taxon>Pezizomycotina</taxon>
        <taxon>Sordariomycetes</taxon>
        <taxon>Hypocreomycetidae</taxon>
        <taxon>Hypocreales</taxon>
        <taxon>Clavicipitaceae</taxon>
        <taxon>Conoideocrella</taxon>
    </lineage>
</organism>
<dbReference type="InterPro" id="IPR011333">
    <property type="entry name" value="SKP1/BTB/POZ_sf"/>
</dbReference>
<dbReference type="SUPFAM" id="SSF54695">
    <property type="entry name" value="POZ domain"/>
    <property type="match status" value="1"/>
</dbReference>
<dbReference type="Proteomes" id="UP001251528">
    <property type="component" value="Unassembled WGS sequence"/>
</dbReference>
<sequence>MDMDAAVASSKPFRFIIGPRGREFTIHSAVVVGQSPCLERLVNAPMREGIEGSVKWESIEEETFMCFWHYAYTGEYRICEEPTVTDVNIEGKISELNRTRLLARLAENSTETRTKSNFESIWNKTEDDSRPIGKIKKKKGTKELQQDSPYSPPPKPHSRQELSWAKFMSLRRVGHNLHANHPADNTQSGESGVEHLLCHAKVYVFAECYGITQLMILSYNKLHQSLANLRAHTTASTSFVDLVRFCYEGLVPDDLKELIAHFAACEVEKLWQDEEFQGLLDMHGGLGKAVIGHMLDRPDGTE</sequence>
<protein>
    <recommendedName>
        <fullName evidence="2">BTB domain-containing protein</fullName>
    </recommendedName>
</protein>
<name>A0AAJ0CT37_9HYPO</name>
<dbReference type="Gene3D" id="3.30.710.10">
    <property type="entry name" value="Potassium Channel Kv1.1, Chain A"/>
    <property type="match status" value="1"/>
</dbReference>
<feature type="domain" description="BTB" evidence="2">
    <location>
        <begin position="3"/>
        <end position="80"/>
    </location>
</feature>